<proteinExistence type="predicted"/>
<name>A0A2Z6R210_9GLOM</name>
<evidence type="ECO:0000313" key="2">
    <source>
        <dbReference type="Proteomes" id="UP000247702"/>
    </source>
</evidence>
<dbReference type="AlphaFoldDB" id="A0A2Z6R210"/>
<dbReference type="EMBL" id="BEXD01001001">
    <property type="protein sequence ID" value="GBB91624.1"/>
    <property type="molecule type" value="Genomic_DNA"/>
</dbReference>
<sequence>MDCSLDDQDRLRFNLSKPVTVVYNGKNMGDNVERVLGHTAWLLEKPDSALDVKEREIKGVSNYSRRAHDCFILYIHILTGPDKLVQTLPSVFLVDHASIGWKCEESSRLSSVTRISRYTISRSQSLAFFCMYYCKHDPANVPLRQFLLLFSLNSVQEKSLDFFFLF</sequence>
<keyword evidence="2" id="KW-1185">Reference proteome</keyword>
<organism evidence="1 2">
    <name type="scientific">Rhizophagus clarus</name>
    <dbReference type="NCBI Taxonomy" id="94130"/>
    <lineage>
        <taxon>Eukaryota</taxon>
        <taxon>Fungi</taxon>
        <taxon>Fungi incertae sedis</taxon>
        <taxon>Mucoromycota</taxon>
        <taxon>Glomeromycotina</taxon>
        <taxon>Glomeromycetes</taxon>
        <taxon>Glomerales</taxon>
        <taxon>Glomeraceae</taxon>
        <taxon>Rhizophagus</taxon>
    </lineage>
</organism>
<protein>
    <submittedName>
        <fullName evidence="1">Uncharacterized protein</fullName>
    </submittedName>
</protein>
<evidence type="ECO:0000313" key="1">
    <source>
        <dbReference type="EMBL" id="GBB91624.1"/>
    </source>
</evidence>
<reference evidence="1 2" key="1">
    <citation type="submission" date="2017-11" db="EMBL/GenBank/DDBJ databases">
        <title>The genome of Rhizophagus clarus HR1 reveals common genetic basis of auxotrophy among arbuscular mycorrhizal fungi.</title>
        <authorList>
            <person name="Kobayashi Y."/>
        </authorList>
    </citation>
    <scope>NUCLEOTIDE SEQUENCE [LARGE SCALE GENOMIC DNA]</scope>
    <source>
        <strain evidence="1 2">HR1</strain>
    </source>
</reference>
<dbReference type="Proteomes" id="UP000247702">
    <property type="component" value="Unassembled WGS sequence"/>
</dbReference>
<comment type="caution">
    <text evidence="1">The sequence shown here is derived from an EMBL/GenBank/DDBJ whole genome shotgun (WGS) entry which is preliminary data.</text>
</comment>
<gene>
    <name evidence="1" type="ORF">RclHR1_00190037</name>
</gene>
<accession>A0A2Z6R210</accession>